<dbReference type="PANTHER" id="PTHR46438">
    <property type="entry name" value="ALPHA/BETA-HYDROLASES SUPERFAMILY PROTEIN"/>
    <property type="match status" value="1"/>
</dbReference>
<protein>
    <submittedName>
        <fullName evidence="2">Alpha/beta hydrolase</fullName>
    </submittedName>
</protein>
<dbReference type="SUPFAM" id="SSF53474">
    <property type="entry name" value="alpha/beta-Hydrolases"/>
    <property type="match status" value="1"/>
</dbReference>
<dbReference type="InterPro" id="IPR029058">
    <property type="entry name" value="AB_hydrolase_fold"/>
</dbReference>
<evidence type="ECO:0000313" key="3">
    <source>
        <dbReference type="Proteomes" id="UP000625735"/>
    </source>
</evidence>
<dbReference type="GO" id="GO:0016787">
    <property type="term" value="F:hydrolase activity"/>
    <property type="evidence" value="ECO:0007669"/>
    <property type="project" value="UniProtKB-KW"/>
</dbReference>
<keyword evidence="3" id="KW-1185">Reference proteome</keyword>
<dbReference type="InterPro" id="IPR000073">
    <property type="entry name" value="AB_hydrolase_1"/>
</dbReference>
<evidence type="ECO:0000313" key="2">
    <source>
        <dbReference type="EMBL" id="GGD15737.1"/>
    </source>
</evidence>
<dbReference type="Proteomes" id="UP000625735">
    <property type="component" value="Unassembled WGS sequence"/>
</dbReference>
<dbReference type="PANTHER" id="PTHR46438:SF11">
    <property type="entry name" value="LIPASE-RELATED"/>
    <property type="match status" value="1"/>
</dbReference>
<accession>A0A916XW13</accession>
<reference evidence="2" key="2">
    <citation type="submission" date="2020-09" db="EMBL/GenBank/DDBJ databases">
        <authorList>
            <person name="Sun Q."/>
            <person name="Zhou Y."/>
        </authorList>
    </citation>
    <scope>NUCLEOTIDE SEQUENCE</scope>
    <source>
        <strain evidence="2">CGMCC 1.12506</strain>
    </source>
</reference>
<evidence type="ECO:0000259" key="1">
    <source>
        <dbReference type="Pfam" id="PF00561"/>
    </source>
</evidence>
<organism evidence="2 3">
    <name type="scientific">Flavobacterium orientale</name>
    <dbReference type="NCBI Taxonomy" id="1756020"/>
    <lineage>
        <taxon>Bacteria</taxon>
        <taxon>Pseudomonadati</taxon>
        <taxon>Bacteroidota</taxon>
        <taxon>Flavobacteriia</taxon>
        <taxon>Flavobacteriales</taxon>
        <taxon>Flavobacteriaceae</taxon>
        <taxon>Flavobacterium</taxon>
    </lineage>
</organism>
<dbReference type="Gene3D" id="3.40.50.1820">
    <property type="entry name" value="alpha/beta hydrolase"/>
    <property type="match status" value="1"/>
</dbReference>
<sequence>MSYIYPKKAKEIAYTFFSTPRAGRLQNENLPTILKQASFDFFELENHKFPVYVWAGNATKIILVHGWESNASRWEPLIHHLQKSGSTLIALDGPAHGLSNGVEFNVPKYASFIDVVVKHFEPSIIIGHSIGGSACLFHQHFYKPESIKKLILIGSPSDLDVLIFNFKRILGLNNRVSKQLENYFEEKFKLKIIDFSGAKMASTIEISGIVAHDTEDDVVSFKESQKIISSWKNAIFIETQGLGHSMHDEKMYQKIYNYLFDNESNAY</sequence>
<name>A0A916XW13_9FLAO</name>
<proteinExistence type="predicted"/>
<comment type="caution">
    <text evidence="2">The sequence shown here is derived from an EMBL/GenBank/DDBJ whole genome shotgun (WGS) entry which is preliminary data.</text>
</comment>
<gene>
    <name evidence="2" type="ORF">GCM10011343_03340</name>
</gene>
<dbReference type="AlphaFoldDB" id="A0A916XW13"/>
<dbReference type="EMBL" id="BMFG01000001">
    <property type="protein sequence ID" value="GGD15737.1"/>
    <property type="molecule type" value="Genomic_DNA"/>
</dbReference>
<reference evidence="2" key="1">
    <citation type="journal article" date="2014" name="Int. J. Syst. Evol. Microbiol.">
        <title>Complete genome sequence of Corynebacterium casei LMG S-19264T (=DSM 44701T), isolated from a smear-ripened cheese.</title>
        <authorList>
            <consortium name="US DOE Joint Genome Institute (JGI-PGF)"/>
            <person name="Walter F."/>
            <person name="Albersmeier A."/>
            <person name="Kalinowski J."/>
            <person name="Ruckert C."/>
        </authorList>
    </citation>
    <scope>NUCLEOTIDE SEQUENCE</scope>
    <source>
        <strain evidence="2">CGMCC 1.12506</strain>
    </source>
</reference>
<dbReference type="Pfam" id="PF00561">
    <property type="entry name" value="Abhydrolase_1"/>
    <property type="match status" value="1"/>
</dbReference>
<keyword evidence="2" id="KW-0378">Hydrolase</keyword>
<feature type="domain" description="AB hydrolase-1" evidence="1">
    <location>
        <begin position="61"/>
        <end position="201"/>
    </location>
</feature>